<evidence type="ECO:0000313" key="1">
    <source>
        <dbReference type="EMBL" id="OBZ80745.1"/>
    </source>
</evidence>
<accession>A0A1C7MV35</accession>
<evidence type="ECO:0000313" key="2">
    <source>
        <dbReference type="Proteomes" id="UP000093000"/>
    </source>
</evidence>
<keyword evidence="2" id="KW-1185">Reference proteome</keyword>
<dbReference type="Gene3D" id="1.10.443.20">
    <property type="entry name" value="Centromere DNA-binding protein complex CBF3 subunit, domain 2"/>
    <property type="match status" value="1"/>
</dbReference>
<dbReference type="OrthoDB" id="2281860at2759"/>
<organism evidence="1 2">
    <name type="scientific">Choanephora cucurbitarum</name>
    <dbReference type="NCBI Taxonomy" id="101091"/>
    <lineage>
        <taxon>Eukaryota</taxon>
        <taxon>Fungi</taxon>
        <taxon>Fungi incertae sedis</taxon>
        <taxon>Mucoromycota</taxon>
        <taxon>Mucoromycotina</taxon>
        <taxon>Mucoromycetes</taxon>
        <taxon>Mucorales</taxon>
        <taxon>Mucorineae</taxon>
        <taxon>Choanephoraceae</taxon>
        <taxon>Choanephoroideae</taxon>
        <taxon>Choanephora</taxon>
    </lineage>
</organism>
<comment type="caution">
    <text evidence="1">The sequence shown here is derived from an EMBL/GenBank/DDBJ whole genome shotgun (WGS) entry which is preliminary data.</text>
</comment>
<dbReference type="Proteomes" id="UP000093000">
    <property type="component" value="Unassembled WGS sequence"/>
</dbReference>
<dbReference type="GO" id="GO:0003677">
    <property type="term" value="F:DNA binding"/>
    <property type="evidence" value="ECO:0007669"/>
    <property type="project" value="InterPro"/>
</dbReference>
<dbReference type="EMBL" id="LUGH01001775">
    <property type="protein sequence ID" value="OBZ80745.1"/>
    <property type="molecule type" value="Genomic_DNA"/>
</dbReference>
<proteinExistence type="predicted"/>
<reference evidence="1 2" key="1">
    <citation type="submission" date="2016-03" db="EMBL/GenBank/DDBJ databases">
        <title>Choanephora cucurbitarum.</title>
        <authorList>
            <person name="Min B."/>
            <person name="Park H."/>
            <person name="Park J.-H."/>
            <person name="Shin H.-D."/>
            <person name="Choi I.-G."/>
        </authorList>
    </citation>
    <scope>NUCLEOTIDE SEQUENCE [LARGE SCALE GENOMIC DNA]</scope>
    <source>
        <strain evidence="1 2">KUS-F28377</strain>
    </source>
</reference>
<dbReference type="InterPro" id="IPR038279">
    <property type="entry name" value="Ndc10_dom2_sf"/>
</dbReference>
<dbReference type="AlphaFoldDB" id="A0A1C7MV35"/>
<sequence>MQPMMLLRGESTRRMDLTDLFTLDLKDEDYSERPALVFLMREGKTNHTGRSEYATTIRHKD</sequence>
<gene>
    <name evidence="1" type="ORF">A0J61_11206</name>
</gene>
<protein>
    <submittedName>
        <fullName evidence="1">Uncharacterized protein</fullName>
    </submittedName>
</protein>
<name>A0A1C7MV35_9FUNG</name>
<dbReference type="InParanoid" id="A0A1C7MV35"/>